<gene>
    <name evidence="3" type="ORF">K435DRAFT_731042</name>
</gene>
<proteinExistence type="predicted"/>
<dbReference type="Proteomes" id="UP000297245">
    <property type="component" value="Unassembled WGS sequence"/>
</dbReference>
<keyword evidence="1" id="KW-0472">Membrane</keyword>
<organism evidence="3 4">
    <name type="scientific">Dendrothele bispora (strain CBS 962.96)</name>
    <dbReference type="NCBI Taxonomy" id="1314807"/>
    <lineage>
        <taxon>Eukaryota</taxon>
        <taxon>Fungi</taxon>
        <taxon>Dikarya</taxon>
        <taxon>Basidiomycota</taxon>
        <taxon>Agaricomycotina</taxon>
        <taxon>Agaricomycetes</taxon>
        <taxon>Agaricomycetidae</taxon>
        <taxon>Agaricales</taxon>
        <taxon>Agaricales incertae sedis</taxon>
        <taxon>Dendrothele</taxon>
    </lineage>
</organism>
<accession>A0A4V4HDI2</accession>
<feature type="transmembrane region" description="Helical" evidence="1">
    <location>
        <begin position="148"/>
        <end position="166"/>
    </location>
</feature>
<dbReference type="AlphaFoldDB" id="A0A4V4HDI2"/>
<name>A0A4V4HDI2_DENBC</name>
<dbReference type="InterPro" id="IPR037119">
    <property type="entry name" value="Haem_oxidase_HugZ-like_sf"/>
</dbReference>
<dbReference type="PANTHER" id="PTHR37783">
    <property type="entry name" value="MEMBRANE PROTEIN, PUTATIVE (AFU_ORTHOLOGUE AFUA_1G04315)-RELATED"/>
    <property type="match status" value="1"/>
</dbReference>
<evidence type="ECO:0000313" key="4">
    <source>
        <dbReference type="Proteomes" id="UP000297245"/>
    </source>
</evidence>
<dbReference type="InterPro" id="IPR019595">
    <property type="entry name" value="DUF2470"/>
</dbReference>
<sequence>MADPVAEKSSFLCMYMSSHPDTLVAYAKWYGKVQEPISSADMTGIDTKGMNLRCTLRSGQKKEVRVPIEPPLKGYDDVKPRLLEMKALAQEGLGMIKTPVLNELEIPAAAWAIVLLVAVLCYLTFFPRDSDHPAWIPAKLWHGIAGDSAKYALIFLAFCHFFEMMYTAYLCYSYKTGIVHGLIYVAMTATSGLYIWRDLRRRAQTARINSVMKIE</sequence>
<keyword evidence="4" id="KW-1185">Reference proteome</keyword>
<evidence type="ECO:0000259" key="2">
    <source>
        <dbReference type="Pfam" id="PF10615"/>
    </source>
</evidence>
<reference evidence="3 4" key="1">
    <citation type="journal article" date="2019" name="Nat. Ecol. Evol.">
        <title>Megaphylogeny resolves global patterns of mushroom evolution.</title>
        <authorList>
            <person name="Varga T."/>
            <person name="Krizsan K."/>
            <person name="Foldi C."/>
            <person name="Dima B."/>
            <person name="Sanchez-Garcia M."/>
            <person name="Sanchez-Ramirez S."/>
            <person name="Szollosi G.J."/>
            <person name="Szarkandi J.G."/>
            <person name="Papp V."/>
            <person name="Albert L."/>
            <person name="Andreopoulos W."/>
            <person name="Angelini C."/>
            <person name="Antonin V."/>
            <person name="Barry K.W."/>
            <person name="Bougher N.L."/>
            <person name="Buchanan P."/>
            <person name="Buyck B."/>
            <person name="Bense V."/>
            <person name="Catcheside P."/>
            <person name="Chovatia M."/>
            <person name="Cooper J."/>
            <person name="Damon W."/>
            <person name="Desjardin D."/>
            <person name="Finy P."/>
            <person name="Geml J."/>
            <person name="Haridas S."/>
            <person name="Hughes K."/>
            <person name="Justo A."/>
            <person name="Karasinski D."/>
            <person name="Kautmanova I."/>
            <person name="Kiss B."/>
            <person name="Kocsube S."/>
            <person name="Kotiranta H."/>
            <person name="LaButti K.M."/>
            <person name="Lechner B.E."/>
            <person name="Liimatainen K."/>
            <person name="Lipzen A."/>
            <person name="Lukacs Z."/>
            <person name="Mihaltcheva S."/>
            <person name="Morgado L.N."/>
            <person name="Niskanen T."/>
            <person name="Noordeloos M.E."/>
            <person name="Ohm R.A."/>
            <person name="Ortiz-Santana B."/>
            <person name="Ovrebo C."/>
            <person name="Racz N."/>
            <person name="Riley R."/>
            <person name="Savchenko A."/>
            <person name="Shiryaev A."/>
            <person name="Soop K."/>
            <person name="Spirin V."/>
            <person name="Szebenyi C."/>
            <person name="Tomsovsky M."/>
            <person name="Tulloss R.E."/>
            <person name="Uehling J."/>
            <person name="Grigoriev I.V."/>
            <person name="Vagvolgyi C."/>
            <person name="Papp T."/>
            <person name="Martin F.M."/>
            <person name="Miettinen O."/>
            <person name="Hibbett D.S."/>
            <person name="Nagy L.G."/>
        </authorList>
    </citation>
    <scope>NUCLEOTIDE SEQUENCE [LARGE SCALE GENOMIC DNA]</scope>
    <source>
        <strain evidence="3 4">CBS 962.96</strain>
    </source>
</reference>
<dbReference type="Pfam" id="PF10615">
    <property type="entry name" value="DUF2470"/>
    <property type="match status" value="1"/>
</dbReference>
<keyword evidence="1" id="KW-0812">Transmembrane</keyword>
<keyword evidence="1" id="KW-1133">Transmembrane helix</keyword>
<dbReference type="Gene3D" id="3.20.180.10">
    <property type="entry name" value="PNP-oxidase-like"/>
    <property type="match status" value="1"/>
</dbReference>
<dbReference type="OrthoDB" id="5553410at2759"/>
<dbReference type="PANTHER" id="PTHR37783:SF1">
    <property type="entry name" value="MEMBRANE PROTEIN, PUTATIVE (AFU_ORTHOLOGUE AFUA_1G04315)-RELATED"/>
    <property type="match status" value="1"/>
</dbReference>
<feature type="transmembrane region" description="Helical" evidence="1">
    <location>
        <begin position="108"/>
        <end position="127"/>
    </location>
</feature>
<feature type="domain" description="DUF2470" evidence="2">
    <location>
        <begin position="10"/>
        <end position="85"/>
    </location>
</feature>
<dbReference type="EMBL" id="ML179467">
    <property type="protein sequence ID" value="THU87025.1"/>
    <property type="molecule type" value="Genomic_DNA"/>
</dbReference>
<protein>
    <recommendedName>
        <fullName evidence="2">DUF2470 domain-containing protein</fullName>
    </recommendedName>
</protein>
<evidence type="ECO:0000313" key="3">
    <source>
        <dbReference type="EMBL" id="THU87025.1"/>
    </source>
</evidence>
<evidence type="ECO:0000256" key="1">
    <source>
        <dbReference type="SAM" id="Phobius"/>
    </source>
</evidence>
<feature type="transmembrane region" description="Helical" evidence="1">
    <location>
        <begin position="178"/>
        <end position="196"/>
    </location>
</feature>